<dbReference type="InterPro" id="IPR053897">
    <property type="entry name" value="Oaf_C"/>
</dbReference>
<dbReference type="EMBL" id="IACF01000590">
    <property type="protein sequence ID" value="LAB66355.1"/>
    <property type="molecule type" value="mRNA"/>
</dbReference>
<dbReference type="PANTHER" id="PTHR13423:SF2">
    <property type="entry name" value="OUT AT FIRST PROTEIN HOMOLOG"/>
    <property type="match status" value="1"/>
</dbReference>
<dbReference type="Pfam" id="PF22873">
    <property type="entry name" value="OAF_C"/>
    <property type="match status" value="1"/>
</dbReference>
<reference evidence="5" key="1">
    <citation type="journal article" date="2018" name="Biosci. Biotechnol. Biochem.">
        <title>Polysaccharide hydrolase of the hadal zone amphipods Hirondellea gigas.</title>
        <authorList>
            <person name="Kobayashi H."/>
            <person name="Nagahama T."/>
            <person name="Arai W."/>
            <person name="Sasagawa Y."/>
            <person name="Umeda M."/>
            <person name="Hayashi T."/>
            <person name="Nikaido I."/>
            <person name="Watanabe H."/>
            <person name="Oguri K."/>
            <person name="Kitazato H."/>
            <person name="Fujioka K."/>
            <person name="Kido Y."/>
            <person name="Takami H."/>
        </authorList>
    </citation>
    <scope>NUCLEOTIDE SEQUENCE</scope>
    <source>
        <tissue evidence="5">Whole body</tissue>
    </source>
</reference>
<dbReference type="PROSITE" id="PS51257">
    <property type="entry name" value="PROKAR_LIPOPROTEIN"/>
    <property type="match status" value="1"/>
</dbReference>
<evidence type="ECO:0000256" key="1">
    <source>
        <dbReference type="ARBA" id="ARBA00005786"/>
    </source>
</evidence>
<name>A0A2P2HX42_9CRUS</name>
<keyword evidence="2" id="KW-0732">Signal</keyword>
<feature type="domain" description="Out at first protein BRICHOS-like" evidence="3">
    <location>
        <begin position="26"/>
        <end position="175"/>
    </location>
</feature>
<dbReference type="AlphaFoldDB" id="A0A2P2HX42"/>
<evidence type="ECO:0000256" key="2">
    <source>
        <dbReference type="SAM" id="SignalP"/>
    </source>
</evidence>
<feature type="signal peptide" evidence="2">
    <location>
        <begin position="1"/>
        <end position="24"/>
    </location>
</feature>
<dbReference type="InterPro" id="IPR026315">
    <property type="entry name" value="Oaf"/>
</dbReference>
<dbReference type="InterPro" id="IPR053894">
    <property type="entry name" value="OAF_N"/>
</dbReference>
<feature type="chain" id="PRO_5015152303" evidence="2">
    <location>
        <begin position="25"/>
        <end position="275"/>
    </location>
</feature>
<accession>A0A2P2HX42</accession>
<dbReference type="Pfam" id="PF14941">
    <property type="entry name" value="OAF_N"/>
    <property type="match status" value="1"/>
</dbReference>
<feature type="domain" description="Out at first C-terminal" evidence="4">
    <location>
        <begin position="216"/>
        <end position="274"/>
    </location>
</feature>
<dbReference type="PANTHER" id="PTHR13423">
    <property type="entry name" value="OUT AT FIRST"/>
    <property type="match status" value="1"/>
</dbReference>
<protein>
    <submittedName>
        <fullName evidence="5">Out at first protein-like</fullName>
    </submittedName>
</protein>
<sequence length="275" mass="31283">MKMKASCSVILLLLAAFWPSFISCTTLVVNVKSQNGDVFQEAISANHSDDWVSLEYMQPDATHVTHLIDFKQELQVVHVVRLGEEELRQKPYQEMCFITKFLKEDYISSDAMTKLRQKNPWTVRTPEEDRGTEQLDMDLSLDVGAVGGLLSQHIPTLCSTAQTTTFASSRDLKTWLNDRQDVDSDWAAVSDASHQQPSRGVTSCSQLPSHQQLHYNSQQPCICQQEVCLWWYPCGLKFCRDRDDSGKSMSYRCGIRTCKKCRLYAFYAASRGLCI</sequence>
<evidence type="ECO:0000259" key="4">
    <source>
        <dbReference type="Pfam" id="PF22873"/>
    </source>
</evidence>
<evidence type="ECO:0000259" key="3">
    <source>
        <dbReference type="Pfam" id="PF14941"/>
    </source>
</evidence>
<proteinExistence type="evidence at transcript level"/>
<organism evidence="5">
    <name type="scientific">Hirondellea gigas</name>
    <dbReference type="NCBI Taxonomy" id="1518452"/>
    <lineage>
        <taxon>Eukaryota</taxon>
        <taxon>Metazoa</taxon>
        <taxon>Ecdysozoa</taxon>
        <taxon>Arthropoda</taxon>
        <taxon>Crustacea</taxon>
        <taxon>Multicrustacea</taxon>
        <taxon>Malacostraca</taxon>
        <taxon>Eumalacostraca</taxon>
        <taxon>Peracarida</taxon>
        <taxon>Amphipoda</taxon>
        <taxon>Amphilochidea</taxon>
        <taxon>Lysianassida</taxon>
        <taxon>Lysianassidira</taxon>
        <taxon>Lysianassoidea</taxon>
        <taxon>Lysianassidae</taxon>
        <taxon>Hirondellea</taxon>
    </lineage>
</organism>
<comment type="similarity">
    <text evidence="1">Belongs to the OAF family.</text>
</comment>
<evidence type="ECO:0000313" key="5">
    <source>
        <dbReference type="EMBL" id="LAB66355.1"/>
    </source>
</evidence>